<dbReference type="EMBL" id="BAABBQ010000001">
    <property type="protein sequence ID" value="GAA4020938.1"/>
    <property type="molecule type" value="Genomic_DNA"/>
</dbReference>
<dbReference type="InterPro" id="IPR001584">
    <property type="entry name" value="Integrase_cat-core"/>
</dbReference>
<name>A0ABP7T4G1_9SPHN</name>
<feature type="region of interest" description="Disordered" evidence="1">
    <location>
        <begin position="690"/>
        <end position="736"/>
    </location>
</feature>
<organism evidence="3 4">
    <name type="scientific">Sphingomonas swuensis</name>
    <dbReference type="NCBI Taxonomy" id="977800"/>
    <lineage>
        <taxon>Bacteria</taxon>
        <taxon>Pseudomonadati</taxon>
        <taxon>Pseudomonadota</taxon>
        <taxon>Alphaproteobacteria</taxon>
        <taxon>Sphingomonadales</taxon>
        <taxon>Sphingomonadaceae</taxon>
        <taxon>Sphingomonas</taxon>
    </lineage>
</organism>
<dbReference type="PROSITE" id="PS50994">
    <property type="entry name" value="INTEGRASE"/>
    <property type="match status" value="1"/>
</dbReference>
<proteinExistence type="predicted"/>
<feature type="compositionally biased region" description="Basic residues" evidence="1">
    <location>
        <begin position="721"/>
        <end position="730"/>
    </location>
</feature>
<dbReference type="InterPro" id="IPR036397">
    <property type="entry name" value="RNaseH_sf"/>
</dbReference>
<comment type="caution">
    <text evidence="3">The sequence shown here is derived from an EMBL/GenBank/DDBJ whole genome shotgun (WGS) entry which is preliminary data.</text>
</comment>
<feature type="domain" description="Integrase catalytic" evidence="2">
    <location>
        <begin position="287"/>
        <end position="484"/>
    </location>
</feature>
<keyword evidence="4" id="KW-1185">Reference proteome</keyword>
<protein>
    <recommendedName>
        <fullName evidence="2">Integrase catalytic domain-containing protein</fullName>
    </recommendedName>
</protein>
<evidence type="ECO:0000256" key="1">
    <source>
        <dbReference type="SAM" id="MobiDB-lite"/>
    </source>
</evidence>
<dbReference type="InterPro" id="IPR012337">
    <property type="entry name" value="RNaseH-like_sf"/>
</dbReference>
<evidence type="ECO:0000313" key="4">
    <source>
        <dbReference type="Proteomes" id="UP001500235"/>
    </source>
</evidence>
<reference evidence="4" key="1">
    <citation type="journal article" date="2019" name="Int. J. Syst. Evol. Microbiol.">
        <title>The Global Catalogue of Microorganisms (GCM) 10K type strain sequencing project: providing services to taxonomists for standard genome sequencing and annotation.</title>
        <authorList>
            <consortium name="The Broad Institute Genomics Platform"/>
            <consortium name="The Broad Institute Genome Sequencing Center for Infectious Disease"/>
            <person name="Wu L."/>
            <person name="Ma J."/>
        </authorList>
    </citation>
    <scope>NUCLEOTIDE SEQUENCE [LARGE SCALE GENOMIC DNA]</scope>
    <source>
        <strain evidence="4">JCM 17563</strain>
    </source>
</reference>
<dbReference type="Gene3D" id="3.30.420.10">
    <property type="entry name" value="Ribonuclease H-like superfamily/Ribonuclease H"/>
    <property type="match status" value="1"/>
</dbReference>
<evidence type="ECO:0000259" key="2">
    <source>
        <dbReference type="PROSITE" id="PS50994"/>
    </source>
</evidence>
<accession>A0ABP7T4G1</accession>
<gene>
    <name evidence="3" type="ORF">GCM10022280_21820</name>
</gene>
<dbReference type="SUPFAM" id="SSF53098">
    <property type="entry name" value="Ribonuclease H-like"/>
    <property type="match status" value="1"/>
</dbReference>
<evidence type="ECO:0000313" key="3">
    <source>
        <dbReference type="EMBL" id="GAA4020938.1"/>
    </source>
</evidence>
<sequence>MPNREKAMSHYNYPLNTIIEIDEAPYKYVGLPMPGRIHLMHCQTGLPYIIEDKEGFMGLLTPEGYDELLLEGRLIVRETERASIARKMASEAEWTFADCDELDPKARKMLAQCEILDDHGVPNGVKAIGLALGDYWTPELREKYGEHDNPHTIKRWRTDRGFAGDRNIRDMVRMTGRVRRAPYFDDVPQEVLQKGALLNWTQQLSYADVTTEISNELRDINAGNSSLYPKPEKPYPIPHYATVRRACRALIGAVTREARDGKAASDADWKGSGRPLTAKRALELAIIDHTPINGFFVLDLDHEMVAGKPWLIVMIDVHSEVILGHVISYLPPSYWTVGEVLKRASLPKRPPPKLIERYPILRRICGKAAEIIVDNAAEFRSQALEDAAKGAGFAVRHCPIKKPRYRAIGERIFPTLQEKVTKLIPGGSKPIALARKLGHDPEQEACVTVRELEALVNAAIAEYHISTHSGLQDRQPALVFEKSVAKHGIDLIHDLAGFQREIMDVSPAVQLSNTGLRLFNLRYHCIRGVPSLLEDLVAVEPRRQSRADAIATVKVKYDPQDISVVHVWNRVKKTHTILRCSDETYANGMPLWFHNQLLERAREEAAAFNTEAERIAFRSRRIKAIRNISPEAKHRERLTVARLYEIPRLRQITGNLVHLHMDEPEAISLDEFIAHDLSATTMLDDEILAPRLPVDQSRKPKNKRDRRDAGQPSESQESKMPARRPTRTRRVSGSYE</sequence>
<dbReference type="Proteomes" id="UP001500235">
    <property type="component" value="Unassembled WGS sequence"/>
</dbReference>